<dbReference type="AlphaFoldDB" id="A0A7W6H3B8"/>
<evidence type="ECO:0000259" key="4">
    <source>
        <dbReference type="PROSITE" id="PS50887"/>
    </source>
</evidence>
<dbReference type="InterPro" id="IPR043128">
    <property type="entry name" value="Rev_trsase/Diguanyl_cyclase"/>
</dbReference>
<dbReference type="EMBL" id="JACIEK010000002">
    <property type="protein sequence ID" value="MBB3997535.1"/>
    <property type="molecule type" value="Genomic_DNA"/>
</dbReference>
<accession>A0A7W6H3B8</accession>
<dbReference type="GO" id="GO:0052621">
    <property type="term" value="F:diguanylate cyclase activity"/>
    <property type="evidence" value="ECO:0007669"/>
    <property type="project" value="UniProtKB-EC"/>
</dbReference>
<organism evidence="5 6">
    <name type="scientific">Aureimonas pseudogalii</name>
    <dbReference type="NCBI Taxonomy" id="1744844"/>
    <lineage>
        <taxon>Bacteria</taxon>
        <taxon>Pseudomonadati</taxon>
        <taxon>Pseudomonadota</taxon>
        <taxon>Alphaproteobacteria</taxon>
        <taxon>Hyphomicrobiales</taxon>
        <taxon>Aurantimonadaceae</taxon>
        <taxon>Aureimonas</taxon>
    </lineage>
</organism>
<keyword evidence="6" id="KW-1185">Reference proteome</keyword>
<evidence type="ECO:0000313" key="5">
    <source>
        <dbReference type="EMBL" id="MBB3997535.1"/>
    </source>
</evidence>
<dbReference type="InterPro" id="IPR029787">
    <property type="entry name" value="Nucleotide_cyclase"/>
</dbReference>
<keyword evidence="3" id="KW-0472">Membrane</keyword>
<keyword evidence="3" id="KW-1133">Transmembrane helix</keyword>
<dbReference type="PANTHER" id="PTHR45138:SF9">
    <property type="entry name" value="DIGUANYLATE CYCLASE DGCM-RELATED"/>
    <property type="match status" value="1"/>
</dbReference>
<dbReference type="InterPro" id="IPR050469">
    <property type="entry name" value="Diguanylate_Cyclase"/>
</dbReference>
<dbReference type="GO" id="GO:0043709">
    <property type="term" value="P:cell adhesion involved in single-species biofilm formation"/>
    <property type="evidence" value="ECO:0007669"/>
    <property type="project" value="TreeGrafter"/>
</dbReference>
<dbReference type="EC" id="2.7.7.65" evidence="1"/>
<evidence type="ECO:0000256" key="3">
    <source>
        <dbReference type="SAM" id="Phobius"/>
    </source>
</evidence>
<dbReference type="InterPro" id="IPR000160">
    <property type="entry name" value="GGDEF_dom"/>
</dbReference>
<proteinExistence type="predicted"/>
<gene>
    <name evidence="5" type="ORF">GGR04_001371</name>
</gene>
<dbReference type="Proteomes" id="UP000542776">
    <property type="component" value="Unassembled WGS sequence"/>
</dbReference>
<dbReference type="GO" id="GO:1902201">
    <property type="term" value="P:negative regulation of bacterial-type flagellum-dependent cell motility"/>
    <property type="evidence" value="ECO:0007669"/>
    <property type="project" value="TreeGrafter"/>
</dbReference>
<dbReference type="PANTHER" id="PTHR45138">
    <property type="entry name" value="REGULATORY COMPONENTS OF SENSORY TRANSDUCTION SYSTEM"/>
    <property type="match status" value="1"/>
</dbReference>
<feature type="transmembrane region" description="Helical" evidence="3">
    <location>
        <begin position="38"/>
        <end position="59"/>
    </location>
</feature>
<comment type="caution">
    <text evidence="5">The sequence shown here is derived from an EMBL/GenBank/DDBJ whole genome shotgun (WGS) entry which is preliminary data.</text>
</comment>
<dbReference type="SUPFAM" id="SSF55073">
    <property type="entry name" value="Nucleotide cyclase"/>
    <property type="match status" value="1"/>
</dbReference>
<dbReference type="SMART" id="SM00267">
    <property type="entry name" value="GGDEF"/>
    <property type="match status" value="1"/>
</dbReference>
<evidence type="ECO:0000256" key="2">
    <source>
        <dbReference type="ARBA" id="ARBA00034247"/>
    </source>
</evidence>
<evidence type="ECO:0000256" key="1">
    <source>
        <dbReference type="ARBA" id="ARBA00012528"/>
    </source>
</evidence>
<evidence type="ECO:0000313" key="6">
    <source>
        <dbReference type="Proteomes" id="UP000542776"/>
    </source>
</evidence>
<dbReference type="CDD" id="cd01949">
    <property type="entry name" value="GGDEF"/>
    <property type="match status" value="1"/>
</dbReference>
<dbReference type="NCBIfam" id="TIGR00254">
    <property type="entry name" value="GGDEF"/>
    <property type="match status" value="1"/>
</dbReference>
<keyword evidence="3" id="KW-0812">Transmembrane</keyword>
<comment type="catalytic activity">
    <reaction evidence="2">
        <text>2 GTP = 3',3'-c-di-GMP + 2 diphosphate</text>
        <dbReference type="Rhea" id="RHEA:24898"/>
        <dbReference type="ChEBI" id="CHEBI:33019"/>
        <dbReference type="ChEBI" id="CHEBI:37565"/>
        <dbReference type="ChEBI" id="CHEBI:58805"/>
        <dbReference type="EC" id="2.7.7.65"/>
    </reaction>
</comment>
<dbReference type="GO" id="GO:0005886">
    <property type="term" value="C:plasma membrane"/>
    <property type="evidence" value="ECO:0007669"/>
    <property type="project" value="TreeGrafter"/>
</dbReference>
<sequence>MTVIQRVRVHFALAGILAALAVQFTATAFMPTIAVDSYQSVVTFFLTASALLLMASFLLERGERSSFLLRLRGDLLRAEIEDNARLDHLTGLFNRRYLAVMGAMLAGRDGPYPIGALLLDIDHFKHFNDTQGHLEGDRCIRLVSDAIRAALREGCPNAAAFRFGGEEFLVLLPGATPVATQTLGKGVRHAIKALGLPHPGPGPAGIVTISVGTAVAVDPNAGGLDALLAAADAALYEAKRLGRNRVCGAPATATPHSPDVDGAAPAP</sequence>
<dbReference type="PROSITE" id="PS50887">
    <property type="entry name" value="GGDEF"/>
    <property type="match status" value="1"/>
</dbReference>
<name>A0A7W6H3B8_9HYPH</name>
<reference evidence="5 6" key="1">
    <citation type="submission" date="2020-08" db="EMBL/GenBank/DDBJ databases">
        <title>Genomic Encyclopedia of Type Strains, Phase IV (KMG-IV): sequencing the most valuable type-strain genomes for metagenomic binning, comparative biology and taxonomic classification.</title>
        <authorList>
            <person name="Goeker M."/>
        </authorList>
    </citation>
    <scope>NUCLEOTIDE SEQUENCE [LARGE SCALE GENOMIC DNA]</scope>
    <source>
        <strain evidence="5 6">DSM 102238</strain>
    </source>
</reference>
<feature type="domain" description="GGDEF" evidence="4">
    <location>
        <begin position="112"/>
        <end position="251"/>
    </location>
</feature>
<dbReference type="Gene3D" id="3.30.70.270">
    <property type="match status" value="1"/>
</dbReference>
<protein>
    <recommendedName>
        <fullName evidence="1">diguanylate cyclase</fullName>
        <ecNumber evidence="1">2.7.7.65</ecNumber>
    </recommendedName>
</protein>
<dbReference type="RefSeq" id="WP_183199092.1">
    <property type="nucleotide sequence ID" value="NZ_JACIEK010000002.1"/>
</dbReference>
<dbReference type="Pfam" id="PF00990">
    <property type="entry name" value="GGDEF"/>
    <property type="match status" value="1"/>
</dbReference>